<feature type="binding site" description="in other chain" evidence="8">
    <location>
        <begin position="15"/>
        <end position="17"/>
    </location>
    <ligand>
        <name>FMN</name>
        <dbReference type="ChEBI" id="CHEBI:58210"/>
        <note>ligand shared between dimeric partners</note>
    </ligand>
</feature>
<dbReference type="SUPFAM" id="SSF55469">
    <property type="entry name" value="FMN-dependent nitroreductase-like"/>
    <property type="match status" value="1"/>
</dbReference>
<evidence type="ECO:0000256" key="8">
    <source>
        <dbReference type="PIRSR" id="PIRSR000232-1"/>
    </source>
</evidence>
<dbReference type="InterPro" id="IPR052530">
    <property type="entry name" value="NAD(P)H_nitroreductase"/>
</dbReference>
<comment type="cofactor">
    <cofactor evidence="8">
        <name>FMN</name>
        <dbReference type="ChEBI" id="CHEBI:58210"/>
    </cofactor>
    <text evidence="8">Binds 1 FMN per subunit.</text>
</comment>
<dbReference type="STRING" id="59561.AQZ59_01135"/>
<evidence type="ECO:0000256" key="2">
    <source>
        <dbReference type="ARBA" id="ARBA00022630"/>
    </source>
</evidence>
<dbReference type="EMBL" id="LNIZ01000004">
    <property type="protein sequence ID" value="KTF04159.1"/>
    <property type="molecule type" value="Genomic_DNA"/>
</dbReference>
<dbReference type="AlphaFoldDB" id="A0A0W1KKL6"/>
<gene>
    <name evidence="10" type="primary">ydjA</name>
    <name evidence="10" type="ORF">AQZ59_01135</name>
</gene>
<sequence>MKFLDDPVLDAIAHRRSVSKVGPNTPSDEEIATLLAAVTHVADHKALRPWRLILLRGEDRLTLARALDAAQGIERESGEVNPKPFRAELLIALVASPVEHEKVPTWEQHATAAGVGHLLELALWQAGWGVMWRTGTFANAQQVREAHGLADSELLMGWLYVGDIDSAHRQRLGESNRPPLDPIRFIGRMPRKGRFTS</sequence>
<feature type="domain" description="Nitroreductase" evidence="9">
    <location>
        <begin position="12"/>
        <end position="162"/>
    </location>
</feature>
<keyword evidence="2 7" id="KW-0285">Flavoprotein</keyword>
<keyword evidence="6 7" id="KW-0520">NAD</keyword>
<evidence type="ECO:0000256" key="3">
    <source>
        <dbReference type="ARBA" id="ARBA00022643"/>
    </source>
</evidence>
<dbReference type="EC" id="1.-.-.-" evidence="7"/>
<keyword evidence="3 7" id="KW-0288">FMN</keyword>
<comment type="caution">
    <text evidence="10">The sequence shown here is derived from an EMBL/GenBank/DDBJ whole genome shotgun (WGS) entry which is preliminary data.</text>
</comment>
<dbReference type="PIRSF" id="PIRSF000232">
    <property type="entry name" value="YdjA"/>
    <property type="match status" value="1"/>
</dbReference>
<name>A0A0W1KKL6_9ACTO</name>
<evidence type="ECO:0000259" key="9">
    <source>
        <dbReference type="Pfam" id="PF00881"/>
    </source>
</evidence>
<evidence type="ECO:0000313" key="10">
    <source>
        <dbReference type="EMBL" id="KTF04159.1"/>
    </source>
</evidence>
<dbReference type="Proteomes" id="UP000054404">
    <property type="component" value="Unassembled WGS sequence"/>
</dbReference>
<dbReference type="OrthoDB" id="3268470at2"/>
<dbReference type="Pfam" id="PF00881">
    <property type="entry name" value="Nitroreductase"/>
    <property type="match status" value="1"/>
</dbReference>
<evidence type="ECO:0000256" key="7">
    <source>
        <dbReference type="PIRNR" id="PIRNR000232"/>
    </source>
</evidence>
<accession>A0A0W1KKL6</accession>
<evidence type="ECO:0000256" key="5">
    <source>
        <dbReference type="ARBA" id="ARBA00023002"/>
    </source>
</evidence>
<dbReference type="RefSeq" id="WP_062613687.1">
    <property type="nucleotide sequence ID" value="NZ_LNIZ01000004.1"/>
</dbReference>
<evidence type="ECO:0000256" key="6">
    <source>
        <dbReference type="ARBA" id="ARBA00023027"/>
    </source>
</evidence>
<dbReference type="Gene3D" id="3.40.109.10">
    <property type="entry name" value="NADH Oxidase"/>
    <property type="match status" value="1"/>
</dbReference>
<organism evidence="10 11">
    <name type="scientific">Trueperella bernardiae</name>
    <dbReference type="NCBI Taxonomy" id="59561"/>
    <lineage>
        <taxon>Bacteria</taxon>
        <taxon>Bacillati</taxon>
        <taxon>Actinomycetota</taxon>
        <taxon>Actinomycetes</taxon>
        <taxon>Actinomycetales</taxon>
        <taxon>Actinomycetaceae</taxon>
        <taxon>Trueperella</taxon>
    </lineage>
</organism>
<dbReference type="GO" id="GO:0016491">
    <property type="term" value="F:oxidoreductase activity"/>
    <property type="evidence" value="ECO:0007669"/>
    <property type="project" value="UniProtKB-UniRule"/>
</dbReference>
<dbReference type="PANTHER" id="PTHR43821">
    <property type="entry name" value="NAD(P)H NITROREDUCTASE YDJA-RELATED"/>
    <property type="match status" value="1"/>
</dbReference>
<dbReference type="InterPro" id="IPR000415">
    <property type="entry name" value="Nitroreductase-like"/>
</dbReference>
<evidence type="ECO:0000256" key="4">
    <source>
        <dbReference type="ARBA" id="ARBA00022857"/>
    </source>
</evidence>
<dbReference type="PATRIC" id="fig|59561.3.peg.1125"/>
<evidence type="ECO:0000256" key="1">
    <source>
        <dbReference type="ARBA" id="ARBA00007118"/>
    </source>
</evidence>
<keyword evidence="5 7" id="KW-0560">Oxidoreductase</keyword>
<dbReference type="InterPro" id="IPR026021">
    <property type="entry name" value="YdjA-like"/>
</dbReference>
<comment type="similarity">
    <text evidence="1 7">Belongs to the nitroreductase family.</text>
</comment>
<dbReference type="PANTHER" id="PTHR43821:SF1">
    <property type="entry name" value="NAD(P)H NITROREDUCTASE YDJA-RELATED"/>
    <property type="match status" value="1"/>
</dbReference>
<proteinExistence type="inferred from homology"/>
<keyword evidence="11" id="KW-1185">Reference proteome</keyword>
<evidence type="ECO:0000313" key="11">
    <source>
        <dbReference type="Proteomes" id="UP000054404"/>
    </source>
</evidence>
<dbReference type="InterPro" id="IPR029479">
    <property type="entry name" value="Nitroreductase"/>
</dbReference>
<keyword evidence="4 7" id="KW-0521">NADP</keyword>
<protein>
    <recommendedName>
        <fullName evidence="7">Putative NAD(P)H nitroreductase</fullName>
        <ecNumber evidence="7">1.-.-.-</ecNumber>
    </recommendedName>
</protein>
<feature type="binding site" description="in other chain" evidence="8">
    <location>
        <begin position="132"/>
        <end position="134"/>
    </location>
    <ligand>
        <name>FMN</name>
        <dbReference type="ChEBI" id="CHEBI:58210"/>
        <note>ligand shared between dimeric partners</note>
    </ligand>
</feature>
<feature type="binding site" evidence="8">
    <location>
        <position position="44"/>
    </location>
    <ligand>
        <name>FMN</name>
        <dbReference type="ChEBI" id="CHEBI:58210"/>
        <note>ligand shared between dimeric partners</note>
    </ligand>
</feature>
<reference evidence="10 11" key="1">
    <citation type="submission" date="2015-11" db="EMBL/GenBank/DDBJ databases">
        <title>Draft Genome Sequence of the Type Strain Trueperella bernardiae LCDC 89-0504T, Isolated from Blood Culture.</title>
        <authorList>
            <person name="Bernier A.-M."/>
            <person name="Bernard K."/>
        </authorList>
    </citation>
    <scope>NUCLEOTIDE SEQUENCE [LARGE SCALE GENOMIC DNA]</scope>
    <source>
        <strain evidence="10 11">LCDC 89-0504</strain>
    </source>
</reference>